<reference evidence="2" key="1">
    <citation type="journal article" date="2020" name="Phytopathology">
        <title>Genome sequence of the chestnut blight fungus Cryphonectria parasitica EP155: A fundamental resource for an archetypical invasive plant pathogen.</title>
        <authorList>
            <person name="Crouch J.A."/>
            <person name="Dawe A."/>
            <person name="Aerts A."/>
            <person name="Barry K."/>
            <person name="Churchill A.C.L."/>
            <person name="Grimwood J."/>
            <person name="Hillman B."/>
            <person name="Milgroom M.G."/>
            <person name="Pangilinan J."/>
            <person name="Smith M."/>
            <person name="Salamov A."/>
            <person name="Schmutz J."/>
            <person name="Yadav J."/>
            <person name="Grigoriev I.V."/>
            <person name="Nuss D."/>
        </authorList>
    </citation>
    <scope>NUCLEOTIDE SEQUENCE</scope>
    <source>
        <strain evidence="2">EP155</strain>
    </source>
</reference>
<feature type="non-terminal residue" evidence="2">
    <location>
        <position position="363"/>
    </location>
</feature>
<dbReference type="Pfam" id="PF06985">
    <property type="entry name" value="HET"/>
    <property type="match status" value="1"/>
</dbReference>
<organism evidence="2 3">
    <name type="scientific">Cryphonectria parasitica (strain ATCC 38755 / EP155)</name>
    <dbReference type="NCBI Taxonomy" id="660469"/>
    <lineage>
        <taxon>Eukaryota</taxon>
        <taxon>Fungi</taxon>
        <taxon>Dikarya</taxon>
        <taxon>Ascomycota</taxon>
        <taxon>Pezizomycotina</taxon>
        <taxon>Sordariomycetes</taxon>
        <taxon>Sordariomycetidae</taxon>
        <taxon>Diaporthales</taxon>
        <taxon>Cryphonectriaceae</taxon>
        <taxon>Cryphonectria-Endothia species complex</taxon>
        <taxon>Cryphonectria</taxon>
    </lineage>
</organism>
<proteinExistence type="predicted"/>
<sequence>SDEAFHRVTKWLKDCTRHHTSCSVVETSLPTYTLDVGSVDTAEELRLVENKNGTAKGLYVALSYVWGVPFEEDLRQLYLCTGNKHDYLDRVPEEKLPQTLQDAVFATRKLGIRYLWIDALCIIQDDKEFKKKEIMNMHRIFGDSHLTIQAAFTQTVYKGFLSRRTRHALSDQRLLYSRNSRTDSLSSTDEACVFLRPAVPSVQEGPAGTRAWCYEEAVLPKRLLVYGKEQMHYSCVDSGIWEGGSREKRGIYSTIRASRRAPWFEGIPIPPTARTPDLKLDSLKLWYWALDIFYTPRFLTRPADRLAAIAGVVRWLQNEIPGEYQVGLWTVDLPWGLLWTTRRGLGIKFRTRYRAPSWSWASV</sequence>
<evidence type="ECO:0000313" key="3">
    <source>
        <dbReference type="Proteomes" id="UP000803844"/>
    </source>
</evidence>
<evidence type="ECO:0000313" key="2">
    <source>
        <dbReference type="EMBL" id="KAF3769537.1"/>
    </source>
</evidence>
<dbReference type="RefSeq" id="XP_040780498.1">
    <property type="nucleotide sequence ID" value="XM_040916125.1"/>
</dbReference>
<feature type="non-terminal residue" evidence="2">
    <location>
        <position position="1"/>
    </location>
</feature>
<accession>A0A9P4Y9Q4</accession>
<dbReference type="PANTHER" id="PTHR33112:SF16">
    <property type="entry name" value="HETEROKARYON INCOMPATIBILITY DOMAIN-CONTAINING PROTEIN"/>
    <property type="match status" value="1"/>
</dbReference>
<dbReference type="PANTHER" id="PTHR33112">
    <property type="entry name" value="DOMAIN PROTEIN, PUTATIVE-RELATED"/>
    <property type="match status" value="1"/>
</dbReference>
<feature type="domain" description="Heterokaryon incompatibility" evidence="1">
    <location>
        <begin position="59"/>
        <end position="216"/>
    </location>
</feature>
<gene>
    <name evidence="2" type="ORF">M406DRAFT_240440</name>
</gene>
<protein>
    <submittedName>
        <fullName evidence="2">HET-domain-containing protein</fullName>
    </submittedName>
</protein>
<dbReference type="InterPro" id="IPR010730">
    <property type="entry name" value="HET"/>
</dbReference>
<name>A0A9P4Y9Q4_CRYP1</name>
<dbReference type="AlphaFoldDB" id="A0A9P4Y9Q4"/>
<evidence type="ECO:0000259" key="1">
    <source>
        <dbReference type="Pfam" id="PF06985"/>
    </source>
</evidence>
<dbReference type="GeneID" id="63833254"/>
<keyword evidence="3" id="KW-1185">Reference proteome</keyword>
<dbReference type="Proteomes" id="UP000803844">
    <property type="component" value="Unassembled WGS sequence"/>
</dbReference>
<comment type="caution">
    <text evidence="2">The sequence shown here is derived from an EMBL/GenBank/DDBJ whole genome shotgun (WGS) entry which is preliminary data.</text>
</comment>
<dbReference type="EMBL" id="MU032344">
    <property type="protein sequence ID" value="KAF3769537.1"/>
    <property type="molecule type" value="Genomic_DNA"/>
</dbReference>
<dbReference type="OrthoDB" id="5125733at2759"/>